<keyword evidence="13" id="KW-1185">Reference proteome</keyword>
<dbReference type="PANTHER" id="PTHR46512">
    <property type="entry name" value="PEPTIDYLPROLYL ISOMERASE"/>
    <property type="match status" value="1"/>
</dbReference>
<feature type="domain" description="PPIase FKBP-type" evidence="12">
    <location>
        <begin position="158"/>
        <end position="247"/>
    </location>
</feature>
<evidence type="ECO:0000256" key="1">
    <source>
        <dbReference type="ARBA" id="ARBA00000971"/>
    </source>
</evidence>
<evidence type="ECO:0000256" key="10">
    <source>
        <dbReference type="SAM" id="MobiDB-lite"/>
    </source>
</evidence>
<keyword evidence="4 8" id="KW-0802">TPR repeat</keyword>
<dbReference type="SUPFAM" id="SSF48452">
    <property type="entry name" value="TPR-like"/>
    <property type="match status" value="1"/>
</dbReference>
<feature type="transmembrane region" description="Helical" evidence="11">
    <location>
        <begin position="12"/>
        <end position="29"/>
    </location>
</feature>
<dbReference type="Gene3D" id="1.25.40.10">
    <property type="entry name" value="Tetratricopeptide repeat domain"/>
    <property type="match status" value="1"/>
</dbReference>
<evidence type="ECO:0000256" key="11">
    <source>
        <dbReference type="SAM" id="Phobius"/>
    </source>
</evidence>
<keyword evidence="5 7" id="KW-0697">Rotamase</keyword>
<feature type="region of interest" description="Disordered" evidence="10">
    <location>
        <begin position="683"/>
        <end position="702"/>
    </location>
</feature>
<sequence>MRTNEWRVQQQIGRLSVLCLGVAFAALAMDGQHKICPPPARPSVQPTIFISSPDQPNSSDDGLHEVPSFSSASARRRRARPLLLRLQRLFSVQIRRTIIHLSPISLERVNISFSLSSNMGEDPDAETKPVDVTKAMDGGVLKTLLKAGENFGVHPAKGDCCYVHYEGIIKESGKVFDSSRGREMPFFFTFGRGQVIKGWDLGVATMCRGEIARLECRPEYAYGETGHPPKIPGNSTLIFEIELLRWEGEDLSPDRDGTITKSIVVPGKKFKTPTEHAGIKVHAVGTSLDGRIFYDAQLEYVLGEGAEHALPDGVDTALKHMNRGEKSHVTLKGKFGYGKCPPPELGLGVYEEIVFTLFLKDYEKIKASWELTDEEKLDRAHFYKDKGTDFFRQQKFSLALSKYEAVNHLMEFAKPTKAPGEGGDELALKFEQMFIAAQLNSALAYLRMGETIDAIKHCDKVLEKQPDNVKAIYRKAQAYQQRKDFEEAIATFQRVVELEPENKAAQQAILDCRREMVAVLEVQRKKFKGMFDRRTAAKNDGTTGTATEGRIMDGTAAWLRFMCRLDDAQLNTLAIDFEQYSVLFKAIQITIHLNRNVRHRCNTFLLLLGVFPCCTNIVFPGNLATTAAQHHQHQCFVKRKKAHELNAFSELLMAECAPLGVDRVVDIGCGLGHLGRILRRNNEEGVRHRQQQQGQHQQQQQQQQFEGTGLRLDYVGIEADPALCHSALKIDGCPNDVQMKNIVFSSDTSKQCHKILTLPDRRTALVSLHGCGELQRQILLEFVSMCKQQQQEKTDNREQQQQQLCPLLVTVGCCYHKLKNWSDSAIDRWMLSRQMRDHFLCVYGHNNFPIPGLRLACQAKLVRWMAFTEQEHTAHRQAFANRAFVECMRLDHKNAIESTEDDDLLRNERGPPRRLNKCVTGEDGFRAELLSRSAVLEEEREQFEQKLDEIMATHRAAARFIEPFTTLQFALQCPLESVVLLDRLLFLHENRIDAELVELFDPLISPRNIAIVARVVTS</sequence>
<evidence type="ECO:0000256" key="7">
    <source>
        <dbReference type="PROSITE-ProRule" id="PRU00277"/>
    </source>
</evidence>
<dbReference type="InterPro" id="IPR001179">
    <property type="entry name" value="PPIase_FKBP_dom"/>
</dbReference>
<dbReference type="PROSITE" id="PS50059">
    <property type="entry name" value="FKBP_PPIASE"/>
    <property type="match status" value="2"/>
</dbReference>
<keyword evidence="11" id="KW-0472">Membrane</keyword>
<comment type="catalytic activity">
    <reaction evidence="1 7">
        <text>[protein]-peptidylproline (omega=180) = [protein]-peptidylproline (omega=0)</text>
        <dbReference type="Rhea" id="RHEA:16237"/>
        <dbReference type="Rhea" id="RHEA-COMP:10747"/>
        <dbReference type="Rhea" id="RHEA-COMP:10748"/>
        <dbReference type="ChEBI" id="CHEBI:83833"/>
        <dbReference type="ChEBI" id="CHEBI:83834"/>
        <dbReference type="EC" id="5.2.1.8"/>
    </reaction>
</comment>
<feature type="repeat" description="TPR" evidence="8">
    <location>
        <begin position="469"/>
        <end position="502"/>
    </location>
</feature>
<dbReference type="PANTHER" id="PTHR46512:SF9">
    <property type="entry name" value="PEPTIDYLPROLYL ISOMERASE"/>
    <property type="match status" value="1"/>
</dbReference>
<organism evidence="13 14">
    <name type="scientific">Globodera pallida</name>
    <name type="common">Potato cyst nematode worm</name>
    <name type="synonym">Heterodera pallida</name>
    <dbReference type="NCBI Taxonomy" id="36090"/>
    <lineage>
        <taxon>Eukaryota</taxon>
        <taxon>Metazoa</taxon>
        <taxon>Ecdysozoa</taxon>
        <taxon>Nematoda</taxon>
        <taxon>Chromadorea</taxon>
        <taxon>Rhabditida</taxon>
        <taxon>Tylenchina</taxon>
        <taxon>Tylenchomorpha</taxon>
        <taxon>Tylenchoidea</taxon>
        <taxon>Heteroderidae</taxon>
        <taxon>Heteroderinae</taxon>
        <taxon>Globodera</taxon>
    </lineage>
</organism>
<keyword evidence="6 7" id="KW-0413">Isomerase</keyword>
<evidence type="ECO:0000259" key="12">
    <source>
        <dbReference type="PROSITE" id="PS50059"/>
    </source>
</evidence>
<dbReference type="WBParaSite" id="GPLIN_000279300">
    <property type="protein sequence ID" value="GPLIN_000279300"/>
    <property type="gene ID" value="GPLIN_000279300"/>
</dbReference>
<dbReference type="PROSITE" id="PS50293">
    <property type="entry name" value="TPR_REGION"/>
    <property type="match status" value="1"/>
</dbReference>
<evidence type="ECO:0000313" key="14">
    <source>
        <dbReference type="WBParaSite" id="GPLIN_000279300"/>
    </source>
</evidence>
<dbReference type="Gene3D" id="3.10.50.40">
    <property type="match status" value="2"/>
</dbReference>
<evidence type="ECO:0000256" key="8">
    <source>
        <dbReference type="PROSITE-ProRule" id="PRU00339"/>
    </source>
</evidence>
<dbReference type="InterPro" id="IPR050754">
    <property type="entry name" value="FKBP4/5/8-like"/>
</dbReference>
<reference evidence="13" key="1">
    <citation type="submission" date="2014-05" db="EMBL/GenBank/DDBJ databases">
        <title>The genome and life-stage specific transcriptomes of Globodera pallida elucidate key aspects of plant parasitism by a cyst nematode.</title>
        <authorList>
            <person name="Cotton J.A."/>
            <person name="Lilley C.J."/>
            <person name="Jones L.M."/>
            <person name="Kikuchi T."/>
            <person name="Reid A.J."/>
            <person name="Thorpe P."/>
            <person name="Tsai I.J."/>
            <person name="Beasley H."/>
            <person name="Blok V."/>
            <person name="Cock P.J.A."/>
            <person name="Van den Akker S.E."/>
            <person name="Holroyd N."/>
            <person name="Hunt M."/>
            <person name="Mantelin S."/>
            <person name="Naghra H."/>
            <person name="Pain A."/>
            <person name="Palomares-Rius J.E."/>
            <person name="Zarowiecki M."/>
            <person name="Berriman M."/>
            <person name="Jones J.T."/>
            <person name="Urwin P.E."/>
        </authorList>
    </citation>
    <scope>NUCLEOTIDE SEQUENCE [LARGE SCALE GENOMIC DNA]</scope>
    <source>
        <strain evidence="13">Lindley</strain>
    </source>
</reference>
<dbReference type="Proteomes" id="UP000050741">
    <property type="component" value="Unassembled WGS sequence"/>
</dbReference>
<keyword evidence="11" id="KW-0812">Transmembrane</keyword>
<keyword evidence="3" id="KW-0677">Repeat</keyword>
<dbReference type="AlphaFoldDB" id="A0A183BQA7"/>
<evidence type="ECO:0000256" key="9">
    <source>
        <dbReference type="SAM" id="Coils"/>
    </source>
</evidence>
<dbReference type="Pfam" id="PF13679">
    <property type="entry name" value="Methyltransf_32"/>
    <property type="match status" value="1"/>
</dbReference>
<dbReference type="InterPro" id="IPR046357">
    <property type="entry name" value="PPIase_dom_sf"/>
</dbReference>
<feature type="domain" description="PPIase FKBP-type" evidence="12">
    <location>
        <begin position="276"/>
        <end position="363"/>
    </location>
</feature>
<evidence type="ECO:0000256" key="3">
    <source>
        <dbReference type="ARBA" id="ARBA00022737"/>
    </source>
</evidence>
<dbReference type="InterPro" id="IPR019734">
    <property type="entry name" value="TPR_rpt"/>
</dbReference>
<dbReference type="SUPFAM" id="SSF54534">
    <property type="entry name" value="FKBP-like"/>
    <property type="match status" value="2"/>
</dbReference>
<keyword evidence="9" id="KW-0175">Coiled coil</keyword>
<feature type="compositionally biased region" description="Polar residues" evidence="10">
    <location>
        <begin position="51"/>
        <end position="60"/>
    </location>
</feature>
<dbReference type="Pfam" id="PF14559">
    <property type="entry name" value="TPR_19"/>
    <property type="match status" value="1"/>
</dbReference>
<feature type="coiled-coil region" evidence="9">
    <location>
        <begin position="926"/>
        <end position="953"/>
    </location>
</feature>
<evidence type="ECO:0000256" key="6">
    <source>
        <dbReference type="ARBA" id="ARBA00023235"/>
    </source>
</evidence>
<dbReference type="InterPro" id="IPR025714">
    <property type="entry name" value="Methyltranfer_dom"/>
</dbReference>
<dbReference type="PROSITE" id="PS50005">
    <property type="entry name" value="TPR"/>
    <property type="match status" value="1"/>
</dbReference>
<reference evidence="14" key="2">
    <citation type="submission" date="2016-06" db="UniProtKB">
        <authorList>
            <consortium name="WormBaseParasite"/>
        </authorList>
    </citation>
    <scope>IDENTIFICATION</scope>
</reference>
<evidence type="ECO:0000256" key="5">
    <source>
        <dbReference type="ARBA" id="ARBA00023110"/>
    </source>
</evidence>
<keyword evidence="11" id="KW-1133">Transmembrane helix</keyword>
<dbReference type="Pfam" id="PF00254">
    <property type="entry name" value="FKBP_C"/>
    <property type="match status" value="2"/>
</dbReference>
<dbReference type="EC" id="5.2.1.8" evidence="2 7"/>
<evidence type="ECO:0000256" key="2">
    <source>
        <dbReference type="ARBA" id="ARBA00013194"/>
    </source>
</evidence>
<name>A0A183BQA7_GLOPA</name>
<feature type="region of interest" description="Disordered" evidence="10">
    <location>
        <begin position="51"/>
        <end position="72"/>
    </location>
</feature>
<dbReference type="SMART" id="SM00028">
    <property type="entry name" value="TPR"/>
    <property type="match status" value="2"/>
</dbReference>
<dbReference type="FunFam" id="3.10.50.40:FF:000006">
    <property type="entry name" value="Peptidyl-prolyl cis-trans isomerase"/>
    <property type="match status" value="1"/>
</dbReference>
<accession>A0A183BQA7</accession>
<feature type="compositionally biased region" description="Low complexity" evidence="10">
    <location>
        <begin position="691"/>
        <end position="702"/>
    </location>
</feature>
<dbReference type="GO" id="GO:0003755">
    <property type="term" value="F:peptidyl-prolyl cis-trans isomerase activity"/>
    <property type="evidence" value="ECO:0007669"/>
    <property type="project" value="UniProtKB-KW"/>
</dbReference>
<evidence type="ECO:0000256" key="4">
    <source>
        <dbReference type="ARBA" id="ARBA00022803"/>
    </source>
</evidence>
<dbReference type="FunFam" id="3.10.50.40:FF:000013">
    <property type="entry name" value="Peptidylprolyl isomerase"/>
    <property type="match status" value="1"/>
</dbReference>
<proteinExistence type="predicted"/>
<protein>
    <recommendedName>
        <fullName evidence="2 7">peptidylprolyl isomerase</fullName>
        <ecNumber evidence="2 7">5.2.1.8</ecNumber>
    </recommendedName>
</protein>
<evidence type="ECO:0000313" key="13">
    <source>
        <dbReference type="Proteomes" id="UP000050741"/>
    </source>
</evidence>
<dbReference type="InterPro" id="IPR011990">
    <property type="entry name" value="TPR-like_helical_dom_sf"/>
</dbReference>